<evidence type="ECO:0000313" key="1">
    <source>
        <dbReference type="EMBL" id="KAF4753752.1"/>
    </source>
</evidence>
<dbReference type="AlphaFoldDB" id="A0A7J6U983"/>
<gene>
    <name evidence="1" type="ORF">FOZ62_020015</name>
</gene>
<dbReference type="EMBL" id="JABANM010001748">
    <property type="protein sequence ID" value="KAF4753752.1"/>
    <property type="molecule type" value="Genomic_DNA"/>
</dbReference>
<organism evidence="1 2">
    <name type="scientific">Perkinsus olseni</name>
    <name type="common">Perkinsus atlanticus</name>
    <dbReference type="NCBI Taxonomy" id="32597"/>
    <lineage>
        <taxon>Eukaryota</taxon>
        <taxon>Sar</taxon>
        <taxon>Alveolata</taxon>
        <taxon>Perkinsozoa</taxon>
        <taxon>Perkinsea</taxon>
        <taxon>Perkinsida</taxon>
        <taxon>Perkinsidae</taxon>
        <taxon>Perkinsus</taxon>
    </lineage>
</organism>
<feature type="non-terminal residue" evidence="1">
    <location>
        <position position="1"/>
    </location>
</feature>
<comment type="caution">
    <text evidence="1">The sequence shown here is derived from an EMBL/GenBank/DDBJ whole genome shotgun (WGS) entry which is preliminary data.</text>
</comment>
<accession>A0A7J6U983</accession>
<evidence type="ECO:0000313" key="2">
    <source>
        <dbReference type="Proteomes" id="UP000574390"/>
    </source>
</evidence>
<proteinExistence type="predicted"/>
<protein>
    <submittedName>
        <fullName evidence="1">Uncharacterized protein</fullName>
    </submittedName>
</protein>
<name>A0A7J6U983_PEROL</name>
<sequence>KADSDVVPYFDYMSRDLQLGWAPTRSCRLWVRLISVTVLDIVGGLGTIPIEAATNFTNARVLSGHRELPARPTAPGQGKQYPCSIDHARDWDAADEDSIDWIVTDMPFGNCRGPKKTDMARVLHA</sequence>
<feature type="non-terminal residue" evidence="1">
    <location>
        <position position="125"/>
    </location>
</feature>
<dbReference type="Proteomes" id="UP000574390">
    <property type="component" value="Unassembled WGS sequence"/>
</dbReference>
<reference evidence="1 2" key="1">
    <citation type="submission" date="2020-04" db="EMBL/GenBank/DDBJ databases">
        <title>Perkinsus olseni comparative genomics.</title>
        <authorList>
            <person name="Bogema D.R."/>
        </authorList>
    </citation>
    <scope>NUCLEOTIDE SEQUENCE [LARGE SCALE GENOMIC DNA]</scope>
    <source>
        <strain evidence="1">ATCC PRA-205</strain>
    </source>
</reference>